<proteinExistence type="predicted"/>
<dbReference type="AlphaFoldDB" id="A0A2H3D9Z1"/>
<sequence length="129" mass="14472">MLTEVWKKVSILFPSSASGPARCQGSAVYINRSRLFTFLSSSPAPSIPPNLRPRYLLYQSTCDYRQCKDREHRIDIVEPCSGIRTTDNLLAQDLYVSASDAGIWKRGRIPYGRRAGVRVGEYEAIDGES</sequence>
<reference evidence="2" key="1">
    <citation type="journal article" date="2017" name="Nat. Ecol. Evol.">
        <title>Genome expansion and lineage-specific genetic innovations in the forest pathogenic fungi Armillaria.</title>
        <authorList>
            <person name="Sipos G."/>
            <person name="Prasanna A.N."/>
            <person name="Walter M.C."/>
            <person name="O'Connor E."/>
            <person name="Balint B."/>
            <person name="Krizsan K."/>
            <person name="Kiss B."/>
            <person name="Hess J."/>
            <person name="Varga T."/>
            <person name="Slot J."/>
            <person name="Riley R."/>
            <person name="Boka B."/>
            <person name="Rigling D."/>
            <person name="Barry K."/>
            <person name="Lee J."/>
            <person name="Mihaltcheva S."/>
            <person name="LaButti K."/>
            <person name="Lipzen A."/>
            <person name="Waldron R."/>
            <person name="Moloney N.M."/>
            <person name="Sperisen C."/>
            <person name="Kredics L."/>
            <person name="Vagvoelgyi C."/>
            <person name="Patrignani A."/>
            <person name="Fitzpatrick D."/>
            <person name="Nagy I."/>
            <person name="Doyle S."/>
            <person name="Anderson J.B."/>
            <person name="Grigoriev I.V."/>
            <person name="Gueldener U."/>
            <person name="Muensterkoetter M."/>
            <person name="Nagy L.G."/>
        </authorList>
    </citation>
    <scope>NUCLEOTIDE SEQUENCE [LARGE SCALE GENOMIC DNA]</scope>
    <source>
        <strain evidence="2">Ar21-2</strain>
    </source>
</reference>
<keyword evidence="2" id="KW-1185">Reference proteome</keyword>
<accession>A0A2H3D9Z1</accession>
<protein>
    <submittedName>
        <fullName evidence="1">Uncharacterized protein</fullName>
    </submittedName>
</protein>
<name>A0A2H3D9Z1_ARMGA</name>
<dbReference type="EMBL" id="KZ293660">
    <property type="protein sequence ID" value="PBK92039.1"/>
    <property type="molecule type" value="Genomic_DNA"/>
</dbReference>
<dbReference type="InParanoid" id="A0A2H3D9Z1"/>
<evidence type="ECO:0000313" key="1">
    <source>
        <dbReference type="EMBL" id="PBK92039.1"/>
    </source>
</evidence>
<organism evidence="1 2">
    <name type="scientific">Armillaria gallica</name>
    <name type="common">Bulbous honey fungus</name>
    <name type="synonym">Armillaria bulbosa</name>
    <dbReference type="NCBI Taxonomy" id="47427"/>
    <lineage>
        <taxon>Eukaryota</taxon>
        <taxon>Fungi</taxon>
        <taxon>Dikarya</taxon>
        <taxon>Basidiomycota</taxon>
        <taxon>Agaricomycotina</taxon>
        <taxon>Agaricomycetes</taxon>
        <taxon>Agaricomycetidae</taxon>
        <taxon>Agaricales</taxon>
        <taxon>Marasmiineae</taxon>
        <taxon>Physalacriaceae</taxon>
        <taxon>Armillaria</taxon>
    </lineage>
</organism>
<dbReference type="Proteomes" id="UP000217790">
    <property type="component" value="Unassembled WGS sequence"/>
</dbReference>
<gene>
    <name evidence="1" type="ORF">ARMGADRAFT_1031498</name>
</gene>
<evidence type="ECO:0000313" key="2">
    <source>
        <dbReference type="Proteomes" id="UP000217790"/>
    </source>
</evidence>